<feature type="domain" description="ATP-grasp" evidence="5">
    <location>
        <begin position="105"/>
        <end position="287"/>
    </location>
</feature>
<dbReference type="EMBL" id="DUIH01000016">
    <property type="protein sequence ID" value="HIH69938.1"/>
    <property type="molecule type" value="Genomic_DNA"/>
</dbReference>
<dbReference type="GO" id="GO:0005737">
    <property type="term" value="C:cytoplasm"/>
    <property type="evidence" value="ECO:0007669"/>
    <property type="project" value="TreeGrafter"/>
</dbReference>
<evidence type="ECO:0000313" key="7">
    <source>
        <dbReference type="Proteomes" id="UP000600363"/>
    </source>
</evidence>
<evidence type="ECO:0000256" key="4">
    <source>
        <dbReference type="PROSITE-ProRule" id="PRU00409"/>
    </source>
</evidence>
<keyword evidence="6" id="KW-0436">Ligase</keyword>
<keyword evidence="1" id="KW-0479">Metal-binding</keyword>
<accession>A0A832RXC5</accession>
<dbReference type="InterPro" id="IPR011761">
    <property type="entry name" value="ATP-grasp"/>
</dbReference>
<dbReference type="InterPro" id="IPR013651">
    <property type="entry name" value="ATP-grasp_RimK-type"/>
</dbReference>
<evidence type="ECO:0000256" key="2">
    <source>
        <dbReference type="ARBA" id="ARBA00022741"/>
    </source>
</evidence>
<dbReference type="Pfam" id="PF08443">
    <property type="entry name" value="RimK"/>
    <property type="match status" value="1"/>
</dbReference>
<comment type="caution">
    <text evidence="6">The sequence shown here is derived from an EMBL/GenBank/DDBJ whole genome shotgun (WGS) entry which is preliminary data.</text>
</comment>
<protein>
    <submittedName>
        <fullName evidence="6">RimK family alpha-L-glutamate ligase</fullName>
    </submittedName>
</protein>
<keyword evidence="2 4" id="KW-0547">Nucleotide-binding</keyword>
<dbReference type="AlphaFoldDB" id="A0A832RXC5"/>
<evidence type="ECO:0000259" key="5">
    <source>
        <dbReference type="PROSITE" id="PS50975"/>
    </source>
</evidence>
<evidence type="ECO:0000313" key="6">
    <source>
        <dbReference type="EMBL" id="HIH69938.1"/>
    </source>
</evidence>
<dbReference type="PANTHER" id="PTHR21621">
    <property type="entry name" value="RIBOSOMAL PROTEIN S6 MODIFICATION PROTEIN"/>
    <property type="match status" value="1"/>
</dbReference>
<proteinExistence type="predicted"/>
<reference evidence="6" key="1">
    <citation type="journal article" date="2020" name="bioRxiv">
        <title>A rank-normalized archaeal taxonomy based on genome phylogeny resolves widespread incomplete and uneven classifications.</title>
        <authorList>
            <person name="Rinke C."/>
            <person name="Chuvochina M."/>
            <person name="Mussig A.J."/>
            <person name="Chaumeil P.-A."/>
            <person name="Waite D.W."/>
            <person name="Whitman W.B."/>
            <person name="Parks D.H."/>
            <person name="Hugenholtz P."/>
        </authorList>
    </citation>
    <scope>NUCLEOTIDE SEQUENCE</scope>
    <source>
        <strain evidence="6">UBA12518</strain>
    </source>
</reference>
<gene>
    <name evidence="6" type="ORF">HA299_04925</name>
</gene>
<dbReference type="Gene3D" id="3.30.470.20">
    <property type="entry name" value="ATP-grasp fold, B domain"/>
    <property type="match status" value="1"/>
</dbReference>
<organism evidence="6 7">
    <name type="scientific">Methermicoccus shengliensis</name>
    <dbReference type="NCBI Taxonomy" id="660064"/>
    <lineage>
        <taxon>Archaea</taxon>
        <taxon>Methanobacteriati</taxon>
        <taxon>Methanobacteriota</taxon>
        <taxon>Stenosarchaea group</taxon>
        <taxon>Methanomicrobia</taxon>
        <taxon>Methanosarcinales</taxon>
        <taxon>Methermicoccaceae</taxon>
        <taxon>Methermicoccus</taxon>
    </lineage>
</organism>
<dbReference type="Gene3D" id="3.30.1490.20">
    <property type="entry name" value="ATP-grasp fold, A domain"/>
    <property type="match status" value="1"/>
</dbReference>
<dbReference type="NCBIfam" id="TIGR00768">
    <property type="entry name" value="rimK_fam"/>
    <property type="match status" value="1"/>
</dbReference>
<dbReference type="PANTHER" id="PTHR21621:SF0">
    <property type="entry name" value="BETA-CITRYLGLUTAMATE SYNTHASE B-RELATED"/>
    <property type="match status" value="1"/>
</dbReference>
<dbReference type="Gene3D" id="3.40.50.20">
    <property type="match status" value="1"/>
</dbReference>
<dbReference type="GO" id="GO:0005524">
    <property type="term" value="F:ATP binding"/>
    <property type="evidence" value="ECO:0007669"/>
    <property type="project" value="UniProtKB-UniRule"/>
</dbReference>
<sequence>MRIGIVARDANEFTTALLIRAVQGASHTPVLVKLSDVVSVLGMPDEGIATEHGMLELDGIIVRDVGAGRCEEVGFRMDCLARLEGIPIINSPETILRCASKHLAHHALARAHVPTPPTVATQSVREALRWIERMGDVVLKPPHGYEGRGIVRVRMGQPDVEQRVAGLVRAHGSVLVQQYVPSVGDLRVLVVGEEVAGCVRRVPAEGKWLSNIAQGGRAIVTSCTPTLRRLALSSTRAVGAAFAGVDIVQHVHTGELFVLEVNATPSFRSIVEECHTDPAPKVVELLTH</sequence>
<dbReference type="RefSeq" id="WP_052353033.1">
    <property type="nucleotide sequence ID" value="NZ_DUIH01000016.1"/>
</dbReference>
<dbReference type="InterPro" id="IPR004666">
    <property type="entry name" value="Rp_bS6_RimK/Lys_biosynth_LsyX"/>
</dbReference>
<dbReference type="InterPro" id="IPR013815">
    <property type="entry name" value="ATP_grasp_subdomain_1"/>
</dbReference>
<dbReference type="SUPFAM" id="SSF56059">
    <property type="entry name" value="Glutathione synthetase ATP-binding domain-like"/>
    <property type="match status" value="1"/>
</dbReference>
<dbReference type="Proteomes" id="UP000600363">
    <property type="component" value="Unassembled WGS sequence"/>
</dbReference>
<evidence type="ECO:0000256" key="1">
    <source>
        <dbReference type="ARBA" id="ARBA00022723"/>
    </source>
</evidence>
<dbReference type="PROSITE" id="PS50975">
    <property type="entry name" value="ATP_GRASP"/>
    <property type="match status" value="1"/>
</dbReference>
<dbReference type="GO" id="GO:0016879">
    <property type="term" value="F:ligase activity, forming carbon-nitrogen bonds"/>
    <property type="evidence" value="ECO:0007669"/>
    <property type="project" value="TreeGrafter"/>
</dbReference>
<keyword evidence="3 4" id="KW-0067">ATP-binding</keyword>
<name>A0A832RXC5_9EURY</name>
<evidence type="ECO:0000256" key="3">
    <source>
        <dbReference type="ARBA" id="ARBA00022840"/>
    </source>
</evidence>
<dbReference type="GO" id="GO:0046872">
    <property type="term" value="F:metal ion binding"/>
    <property type="evidence" value="ECO:0007669"/>
    <property type="project" value="UniProtKB-KW"/>
</dbReference>